<protein>
    <submittedName>
        <fullName evidence="1">Uncharacterized protein</fullName>
    </submittedName>
</protein>
<reference evidence="1" key="2">
    <citation type="submission" date="2021-05" db="EMBL/GenBank/DDBJ databases">
        <title>Protein family content uncovers lineage relationships and bacterial pathway maintenance mechanisms in DPANN archaea.</title>
        <authorList>
            <person name="Castelle C.J."/>
            <person name="Meheust R."/>
            <person name="Jaffe A.L."/>
            <person name="Seitz K."/>
            <person name="Gong X."/>
            <person name="Baker B.J."/>
            <person name="Banfield J.F."/>
        </authorList>
    </citation>
    <scope>NUCLEOTIDE SEQUENCE</scope>
    <source>
        <strain evidence="1">RIFCSPHIGHO2_01_FULL_GW2011_AR10_43_9</strain>
    </source>
</reference>
<reference evidence="1" key="1">
    <citation type="submission" date="2021-03" db="EMBL/GenBank/DDBJ databases">
        <authorList>
            <person name="Jaffe A."/>
        </authorList>
    </citation>
    <scope>NUCLEOTIDE SEQUENCE</scope>
    <source>
        <strain evidence="1">RIFCSPHIGHO2_01_FULL_GW2011_AR10_43_9</strain>
    </source>
</reference>
<name>A0A8T4KY56_9ARCH</name>
<proteinExistence type="predicted"/>
<gene>
    <name evidence="1" type="ORF">J4224_01155</name>
</gene>
<comment type="caution">
    <text evidence="1">The sequence shown here is derived from an EMBL/GenBank/DDBJ whole genome shotgun (WGS) entry which is preliminary data.</text>
</comment>
<sequence>MCSSDLFALLDEDKEPVQGGHLTIKSGAGEELFRATLSGQNEVTVDVGENDYVKIDFLGTDGKTHAEEIYVKEQSRVEVIIGGKGSASLSPTLEFLGVFSASGAEVEGIKRGQDYFLKFQVVFPEGKGNYGMHVRVGDDSVKFADSQDVGIIGLSATGAQAFYGRTFSPFPEPGFEGVDMQNEGNPGGYNKFVELSFTEGGTKIVKVRVKAKETATDSSFDVKFRAWSEAGRSFYRAPVDSVLETAAFSSEKGTLYAETLKESVRIFQTDSSCEDDLCAGFKFIRSNDSEFAPEDFKAVVGEVYALEVELNPSKEIDATIRAVTSRSNPKIFWQGYGIDNFIDFPDNNKQETSIEVKGITAMPGQAVKTRLFFKTVELETASITLQVVTADDVLNESFFFDIFLERDMEFSIQPDEVTLGKDFSILLKEDTGKGIENATIKLKDKDGKHIETIIGDGSLGKGLDGKYDVKNSFDPGVIKYEIAAEGFKPVEGELQVLKTGVLRLPEEVQVSIPAGQEQASVSVNLENISEELVQDIQFEVKRRGNFPVGMELKAGGVSSIQANSTYRVPFTAAYHGIAEREHGEVDVIARGRVLGKYSVSAETRVKIDFNPEVDPADIEFSKSKLVAYLASGYDNRQFYDNSYNQRYPSGYDSSLYGTGGSSPYGTSQYGTGGTSQYGTDYSGAGYYDSTSYPYSYSNNVYAQRYYPSYLTGYGSTDYSNYNDTLPYRYLNYSSAQQVEFTIRNNSDLDLVLVPDVVAEDKIDAEGIQVDVPQVTLKKKGTAVGGRREDEKAVKVSITNKLLRNYPNKQSFKFDLVFKSDAVTKSIPLEIFIWSPKFALEMQRNVELWLSQETPTSRAIAQVPLFVRNVGLAPVENIVFRASSASLRGNVNVRVIPAVPVPFLDKGQAITPPPALVAEAIRTEKTTLLDVKQIDVFGTIDGRQYEFGPIFVTTHISRPECLVVVPNSLEFLSEKETGAITKELKVKNTCAEEVRVRLIEPREFGSNSLDLAFPDEVVPPGSDRPIQIILTKNEAWNAQTQVFLRGFLVRSGRFTSSNPINVNLNIGKQGVQDKVAVEEISVPVCGEEGKAAEEKLVAFPKIATGNDCSNAYCDAKQLSEFLAEKIRSRIDETKRQVTNYKSDLLNVPTCETHSSGYCSFADLGLSGESFSVYFQNDILSPQLLKEALSGKGADLASYRTDYASGSDPGRFLGQIGKQVLINGRIEGCGRYRMSVNGAVKVQGSQLQPDLMVILIDVNPEGEALDNAEGAAGGAMTGKEVTEQCLPKIQNIANFLPLDEGFTPANRKDTLLGLVDVGGETPEEKQKLEGLGKEVATGMFGNEARFVQNATTSNRLNLQIGETTGYLVKVDIEKTGEGAKKTVKAFIQDAGTNAEKQGKVAKEAAQAIIGLRNNAIDGCISANDDYALLKSAAEVGELEIMACKENKLRISVGESCCDINVLGDLQQEVEAGASIDKVTGINPPQVKKGNAAVTETNLDAKDEKTNKYKAELQLCVTGLTDLHNANGKKVKLDAQYKVTKAKAAAKEVELQVCGLHPSTLLDEVQKQPAGTYYFNPSWKGTPETIQLKELIEGEVAEANLAEAEKSVASNKPGGQTKIEDAKKTQRLRGLGIYVGTCSAVAALAGWWTGFGIFLNPLIDCIIPAAWSGADDIGLGGVKEWISDISGKVFGFLGGITDSLFGKFDDVTEALTGPTDNIENFDELKNSAFTTVSTYSIYRGITNPSDIATASNVRSAAKTVSENLADQIMKDNFPHYPLIRSARSTALWKNLSDKYYNEIVKGAESSYGKSTLDNAVRSATGASHAAVAADSKVVEEFVKLKGNLKPEAQNLLKGNKATVLNEAFDLQKYTGAAEGSGTVKKWDIGVDRTTTPPKYSEKSFKSTAAGIADQLTNDTWPQIRSDMAEKLGAEFVGENEKELRSLYRRGVGAAVRNQLSTPVDAGTGRLLSFSTEFTPANARSSVTAGVENINKNLAGKALEFVEKKAGPKVMQELAQKADEAITSTKGTYSLKWTNFKSYAKGFLKNFGKGIAGGLIANAAGLAAYKAYMNSAGKAVEADETFQAMRGNASDDDGDGLIDEEVADGIDNDGDGKVDEDVIEIKSDITLKKYKPYKVTIREEFGRKTYTIDEAGEGAEIPADAKFIEKCDATLQEDFEVVGSLLPQANEFSGQAPQVASYYKHYSPITRHFSDAFNVPEALLVTVASWKTGMGTQGSVEWITSCNYGSEETKSVEKSFECAARELSTALNSCSGEENSKEKVTCALQKYDSAGNKRPNEKAANFDELFEQFELWNKRKFTIEAS</sequence>
<dbReference type="Proteomes" id="UP000683213">
    <property type="component" value="Unassembled WGS sequence"/>
</dbReference>
<dbReference type="EMBL" id="JAGVWF010000015">
    <property type="protein sequence ID" value="MBS3059014.1"/>
    <property type="molecule type" value="Genomic_DNA"/>
</dbReference>
<evidence type="ECO:0000313" key="2">
    <source>
        <dbReference type="Proteomes" id="UP000683213"/>
    </source>
</evidence>
<organism evidence="1 2">
    <name type="scientific">Candidatus Iainarchaeum sp</name>
    <dbReference type="NCBI Taxonomy" id="3101447"/>
    <lineage>
        <taxon>Archaea</taxon>
        <taxon>Candidatus Iainarchaeota</taxon>
        <taxon>Candidatus Iainarchaeia</taxon>
        <taxon>Candidatus Iainarchaeales</taxon>
        <taxon>Candidatus Iainarchaeaceae</taxon>
        <taxon>Candidatus Iainarchaeum</taxon>
    </lineage>
</organism>
<evidence type="ECO:0000313" key="1">
    <source>
        <dbReference type="EMBL" id="MBS3059014.1"/>
    </source>
</evidence>
<accession>A0A8T4KY56</accession>